<accession>A0A7C8ZEI5</accession>
<dbReference type="EMBL" id="GISG01119294">
    <property type="protein sequence ID" value="MBA4640450.1"/>
    <property type="molecule type" value="Transcribed_RNA"/>
</dbReference>
<name>A0A7C8ZEI5_OPUST</name>
<organism evidence="1">
    <name type="scientific">Opuntia streptacantha</name>
    <name type="common">Prickly pear cactus</name>
    <name type="synonym">Opuntia cardona</name>
    <dbReference type="NCBI Taxonomy" id="393608"/>
    <lineage>
        <taxon>Eukaryota</taxon>
        <taxon>Viridiplantae</taxon>
        <taxon>Streptophyta</taxon>
        <taxon>Embryophyta</taxon>
        <taxon>Tracheophyta</taxon>
        <taxon>Spermatophyta</taxon>
        <taxon>Magnoliopsida</taxon>
        <taxon>eudicotyledons</taxon>
        <taxon>Gunneridae</taxon>
        <taxon>Pentapetalae</taxon>
        <taxon>Caryophyllales</taxon>
        <taxon>Cactineae</taxon>
        <taxon>Cactaceae</taxon>
        <taxon>Opuntioideae</taxon>
        <taxon>Opuntia</taxon>
    </lineage>
</organism>
<evidence type="ECO:0000313" key="1">
    <source>
        <dbReference type="EMBL" id="MBA4640451.1"/>
    </source>
</evidence>
<reference evidence="1" key="1">
    <citation type="journal article" date="2013" name="J. Plant Res.">
        <title>Effect of fungi and light on seed germination of three Opuntia species from semiarid lands of central Mexico.</title>
        <authorList>
            <person name="Delgado-Sanchez P."/>
            <person name="Jimenez-Bremont J.F."/>
            <person name="Guerrero-Gonzalez Mde L."/>
            <person name="Flores J."/>
        </authorList>
    </citation>
    <scope>NUCLEOTIDE SEQUENCE</scope>
    <source>
        <tissue evidence="1">Cladode</tissue>
    </source>
</reference>
<dbReference type="AlphaFoldDB" id="A0A7C8ZEI5"/>
<dbReference type="EMBL" id="GISG01119295">
    <property type="protein sequence ID" value="MBA4640451.1"/>
    <property type="molecule type" value="Transcribed_RNA"/>
</dbReference>
<dbReference type="PANTHER" id="PTHR37181">
    <property type="entry name" value="F6A14.6 PROTEIN"/>
    <property type="match status" value="1"/>
</dbReference>
<sequence>MTLLEQIIKASTNPEAISEPLEYPEIIDADPLIQNLKPASENPDPFSLVQPLDGFQISDPDSNFANSGAQFYANLKSMLKDPKSFSNDSEPFIDMLNSFLEEIVKKKFGELGLGLTSADCGAYYCDKLLEKYGFLVGRDVMGLLIEGFVLLEQWQLLETLIVNKLVDYGLYSELLYNLVVKRRSDLICLCLRHFSDVKALDLFRVLKYFLSPSKDAWLSMKKVREEWESQALLAIKKATDASLTGKTLELAKHASILLMMAYDGFTLSELCLHFLVSCNVEEVVFSSAVSKLNAEDMMALIRYLGKWLRKYERFPQAVPCPTAEAALGLKMCRWVPKLEDVVQCLGLVVDEHFSSLALHSEFHREVKEIEGIVGSLVSEGRLCCSVANVIEVLKPEAGVA</sequence>
<reference evidence="1" key="2">
    <citation type="submission" date="2020-07" db="EMBL/GenBank/DDBJ databases">
        <authorList>
            <person name="Vera ALvarez R."/>
            <person name="Arias-Moreno D.M."/>
            <person name="Jimenez-Jacinto V."/>
            <person name="Jimenez-Bremont J.F."/>
            <person name="Swaminathan K."/>
            <person name="Moose S.P."/>
            <person name="Guerrero-Gonzalez M.L."/>
            <person name="Marino-Ramirez L."/>
            <person name="Landsman D."/>
            <person name="Rodriguez-Kessler M."/>
            <person name="Delgado-Sanchez P."/>
        </authorList>
    </citation>
    <scope>NUCLEOTIDE SEQUENCE</scope>
    <source>
        <tissue evidence="1">Cladode</tissue>
    </source>
</reference>
<protein>
    <submittedName>
        <fullName evidence="1">Uncharacterized protein</fullName>
    </submittedName>
</protein>
<dbReference type="EMBL" id="GISG01119296">
    <property type="protein sequence ID" value="MBA4640452.1"/>
    <property type="molecule type" value="Transcribed_RNA"/>
</dbReference>
<dbReference type="PANTHER" id="PTHR37181:SF1">
    <property type="entry name" value="F6A14.6 PROTEIN"/>
    <property type="match status" value="1"/>
</dbReference>
<proteinExistence type="predicted"/>